<dbReference type="KEGG" id="vg:28721369"/>
<organism evidence="2 3">
    <name type="scientific">Sclerotium hydrophilum virus 1</name>
    <dbReference type="NCBI Taxonomy" id="1895000"/>
    <lineage>
        <taxon>Viruses</taxon>
        <taxon>Riboviria</taxon>
        <taxon>Orthornavirae</taxon>
        <taxon>Pisuviricota</taxon>
        <taxon>Duplopiviricetes</taxon>
        <taxon>Durnavirales</taxon>
        <taxon>Curvulaviridae</taxon>
        <taxon>Orthocurvulavirus</taxon>
        <taxon>Orthocurvulavirus sclerotiniae</taxon>
        <taxon>Sclerotium hydrophilum orthocurvulavirus 1</taxon>
    </lineage>
</organism>
<dbReference type="Proteomes" id="UP000242453">
    <property type="component" value="Genome"/>
</dbReference>
<dbReference type="EMBL" id="KU886559">
    <property type="protein sequence ID" value="AOG59238.1"/>
    <property type="molecule type" value="Genomic_RNA"/>
</dbReference>
<accession>A0A1B3SH26</accession>
<proteinExistence type="predicted"/>
<dbReference type="GeneID" id="28721369"/>
<dbReference type="RefSeq" id="YP_009273021.1">
    <property type="nucleotide sequence ID" value="NC_030891.1"/>
</dbReference>
<sequence>MGWANGRRSPQDVTWACFLYYWSRMSAPPPLDLLILEEHAGEPQVVISPEAPLVWRMVAAWILRVVGGDVEQLRNLVGIVRRGDMLTWIRRKDGRAFFGNPSQPQAEALSRLPEPQWVEATEEEEGVEMQEGGTD</sequence>
<feature type="region of interest" description="Disordered" evidence="1">
    <location>
        <begin position="99"/>
        <end position="135"/>
    </location>
</feature>
<name>A0A1B3SH26_9VIRU</name>
<protein>
    <submittedName>
        <fullName evidence="2">Uncharacterized protein</fullName>
    </submittedName>
</protein>
<evidence type="ECO:0000256" key="1">
    <source>
        <dbReference type="SAM" id="MobiDB-lite"/>
    </source>
</evidence>
<reference evidence="2 3" key="1">
    <citation type="journal article" date="2016" name="Virus Genes">
        <title>Complete nucleotide sequences of dsRNA2 and dsRNA7 detected in the phytopathogenic fungus Sclerotium hydrophilum and their close phylogenetic relationship to a group of unclassified viruses.</title>
        <authorList>
            <person name="Wang C."/>
            <person name="Wu J."/>
            <person name="Zhu X."/>
            <person name="Chen J."/>
        </authorList>
    </citation>
    <scope>NUCLEOTIDE SEQUENCE [LARGE SCALE GENOMIC DNA]</scope>
    <source>
        <strain evidence="2">ShR#77</strain>
    </source>
</reference>
<feature type="compositionally biased region" description="Acidic residues" evidence="1">
    <location>
        <begin position="120"/>
        <end position="135"/>
    </location>
</feature>
<evidence type="ECO:0000313" key="2">
    <source>
        <dbReference type="EMBL" id="AOG59238.1"/>
    </source>
</evidence>
<evidence type="ECO:0000313" key="3">
    <source>
        <dbReference type="Proteomes" id="UP000242453"/>
    </source>
</evidence>
<keyword evidence="3" id="KW-1185">Reference proteome</keyword>